<dbReference type="EMBL" id="JBHSFW010000019">
    <property type="protein sequence ID" value="MFC4620290.1"/>
    <property type="molecule type" value="Genomic_DNA"/>
</dbReference>
<evidence type="ECO:0000313" key="2">
    <source>
        <dbReference type="Proteomes" id="UP001596022"/>
    </source>
</evidence>
<gene>
    <name evidence="1" type="ORF">ACFO4N_16430</name>
</gene>
<organism evidence="1 2">
    <name type="scientific">Camelliibacillus cellulosilyticus</name>
    <dbReference type="NCBI Taxonomy" id="2174486"/>
    <lineage>
        <taxon>Bacteria</taxon>
        <taxon>Bacillati</taxon>
        <taxon>Bacillota</taxon>
        <taxon>Bacilli</taxon>
        <taxon>Bacillales</taxon>
        <taxon>Sporolactobacillaceae</taxon>
        <taxon>Camelliibacillus</taxon>
    </lineage>
</organism>
<evidence type="ECO:0000313" key="1">
    <source>
        <dbReference type="EMBL" id="MFC4620290.1"/>
    </source>
</evidence>
<reference evidence="2" key="1">
    <citation type="journal article" date="2019" name="Int. J. Syst. Evol. Microbiol.">
        <title>The Global Catalogue of Microorganisms (GCM) 10K type strain sequencing project: providing services to taxonomists for standard genome sequencing and annotation.</title>
        <authorList>
            <consortium name="The Broad Institute Genomics Platform"/>
            <consortium name="The Broad Institute Genome Sequencing Center for Infectious Disease"/>
            <person name="Wu L."/>
            <person name="Ma J."/>
        </authorList>
    </citation>
    <scope>NUCLEOTIDE SEQUENCE [LARGE SCALE GENOMIC DNA]</scope>
    <source>
        <strain evidence="2">CGMCC 1.16306</strain>
    </source>
</reference>
<protein>
    <submittedName>
        <fullName evidence="1">Competence protein ComK</fullName>
    </submittedName>
</protein>
<accession>A0ABV9GUB4</accession>
<name>A0ABV9GUB4_9BACL</name>
<dbReference type="RefSeq" id="WP_376847403.1">
    <property type="nucleotide sequence ID" value="NZ_JBHSFW010000019.1"/>
</dbReference>
<proteinExistence type="predicted"/>
<dbReference type="Proteomes" id="UP001596022">
    <property type="component" value="Unassembled WGS sequence"/>
</dbReference>
<comment type="caution">
    <text evidence="1">The sequence shown here is derived from an EMBL/GenBank/DDBJ whole genome shotgun (WGS) entry which is preliminary data.</text>
</comment>
<keyword evidence="2" id="KW-1185">Reference proteome</keyword>
<sequence length="168" mass="19276">MTPDVLSNYEIHRGTMAVLSASAIEFSSIALEVDGKLHIRKPPLQLIKEACLDGGSTYDGRRIAVTYLTGAQNKVPIPIHPMEQIYAFPTHSPQLHECHWLFYHHVLSIKPAPKSPSQSIVRFKNYPDPLKLDVSYNTLDKQMQRTSFCIVRFSPVYTHSVRMWDRWL</sequence>
<dbReference type="InterPro" id="IPR010461">
    <property type="entry name" value="ComK"/>
</dbReference>
<dbReference type="Pfam" id="PF06338">
    <property type="entry name" value="ComK"/>
    <property type="match status" value="1"/>
</dbReference>